<dbReference type="AlphaFoldDB" id="A0AAQ3MQM7"/>
<organism evidence="2 3">
    <name type="scientific">Vigna mungo</name>
    <name type="common">Black gram</name>
    <name type="synonym">Phaseolus mungo</name>
    <dbReference type="NCBI Taxonomy" id="3915"/>
    <lineage>
        <taxon>Eukaryota</taxon>
        <taxon>Viridiplantae</taxon>
        <taxon>Streptophyta</taxon>
        <taxon>Embryophyta</taxon>
        <taxon>Tracheophyta</taxon>
        <taxon>Spermatophyta</taxon>
        <taxon>Magnoliopsida</taxon>
        <taxon>eudicotyledons</taxon>
        <taxon>Gunneridae</taxon>
        <taxon>Pentapetalae</taxon>
        <taxon>rosids</taxon>
        <taxon>fabids</taxon>
        <taxon>Fabales</taxon>
        <taxon>Fabaceae</taxon>
        <taxon>Papilionoideae</taxon>
        <taxon>50 kb inversion clade</taxon>
        <taxon>NPAAA clade</taxon>
        <taxon>indigoferoid/millettioid clade</taxon>
        <taxon>Phaseoleae</taxon>
        <taxon>Vigna</taxon>
    </lineage>
</organism>
<feature type="compositionally biased region" description="Polar residues" evidence="1">
    <location>
        <begin position="110"/>
        <end position="128"/>
    </location>
</feature>
<keyword evidence="3" id="KW-1185">Reference proteome</keyword>
<feature type="region of interest" description="Disordered" evidence="1">
    <location>
        <begin position="51"/>
        <end position="128"/>
    </location>
</feature>
<proteinExistence type="predicted"/>
<dbReference type="Proteomes" id="UP001374535">
    <property type="component" value="Chromosome 10"/>
</dbReference>
<evidence type="ECO:0000313" key="3">
    <source>
        <dbReference type="Proteomes" id="UP001374535"/>
    </source>
</evidence>
<evidence type="ECO:0000256" key="1">
    <source>
        <dbReference type="SAM" id="MobiDB-lite"/>
    </source>
</evidence>
<protein>
    <submittedName>
        <fullName evidence="2">Uncharacterized protein</fullName>
    </submittedName>
</protein>
<name>A0AAQ3MQM7_VIGMU</name>
<accession>A0AAQ3MQM7</accession>
<reference evidence="2 3" key="1">
    <citation type="journal article" date="2023" name="Life. Sci Alliance">
        <title>Evolutionary insights into 3D genome organization and epigenetic landscape of Vigna mungo.</title>
        <authorList>
            <person name="Junaid A."/>
            <person name="Singh B."/>
            <person name="Bhatia S."/>
        </authorList>
    </citation>
    <scope>NUCLEOTIDE SEQUENCE [LARGE SCALE GENOMIC DNA]</scope>
    <source>
        <strain evidence="2">Urdbean</strain>
    </source>
</reference>
<gene>
    <name evidence="2" type="ORF">V8G54_034418</name>
</gene>
<dbReference type="EMBL" id="CP144691">
    <property type="protein sequence ID" value="WVY95330.1"/>
    <property type="molecule type" value="Genomic_DNA"/>
</dbReference>
<evidence type="ECO:0000313" key="2">
    <source>
        <dbReference type="EMBL" id="WVY95330.1"/>
    </source>
</evidence>
<sequence>MNKLCEMNIHILKSGLIIQGYPTAMHVSQNILSSTSFTFTFTILVSTSSSTTKGEEHSISNDVSDCHISSSPPSTSSDKPHVPAVSQVQDSASSSLETTWYTRLKKPVSPSESALSSTTNQDDTSMPFISSSKKNECAQFHLLLTTLWYN</sequence>
<feature type="compositionally biased region" description="Low complexity" evidence="1">
    <location>
        <begin position="84"/>
        <end position="95"/>
    </location>
</feature>